<dbReference type="AlphaFoldDB" id="A0A2J8B4K1"/>
<protein>
    <submittedName>
        <fullName evidence="1">Uncharacterized protein</fullName>
    </submittedName>
</protein>
<accession>A0A2J8B4K1</accession>
<proteinExistence type="predicted"/>
<gene>
    <name evidence="1" type="ORF">B7R76_01915</name>
</gene>
<comment type="caution">
    <text evidence="1">The sequence shown here is derived from an EMBL/GenBank/DDBJ whole genome shotgun (WGS) entry which is preliminary data.</text>
</comment>
<name>A0A2J8B4K1_9FIRM</name>
<reference evidence="2" key="1">
    <citation type="submission" date="2017-04" db="EMBL/GenBank/DDBJ databases">
        <authorList>
            <person name="Bumgarner R.E."/>
            <person name="Fredricks D.N."/>
            <person name="Srinivasan S."/>
        </authorList>
    </citation>
    <scope>NUCLEOTIDE SEQUENCE [LARGE SCALE GENOMIC DNA]</scope>
    <source>
        <strain evidence="2">KA00405</strain>
    </source>
</reference>
<evidence type="ECO:0000313" key="2">
    <source>
        <dbReference type="Proteomes" id="UP000236394"/>
    </source>
</evidence>
<organism evidence="1 2">
    <name type="scientific">Mageeibacillus indolicus</name>
    <dbReference type="NCBI Taxonomy" id="884684"/>
    <lineage>
        <taxon>Bacteria</taxon>
        <taxon>Bacillati</taxon>
        <taxon>Bacillota</taxon>
        <taxon>Clostridia</taxon>
        <taxon>Eubacteriales</taxon>
        <taxon>Oscillospiraceae</taxon>
        <taxon>Mageeibacillus</taxon>
    </lineage>
</organism>
<sequence length="157" mass="17791">MKLIRRVILLIILLMVIGAGTVVYRSYKATTELVKSISTGEGDTAVAIKSALDSVPDIVLPKSKIDLNKSTDELFAYLKNYAESSQLTPETLKNIDWKKHLDIIKPVKEFIKRSDAVEVLKNELEKISGNTDQEKDYRVYLNKVIEYMQKIQGESNN</sequence>
<dbReference type="Proteomes" id="UP000236394">
    <property type="component" value="Unassembled WGS sequence"/>
</dbReference>
<dbReference type="EMBL" id="NBZD01000001">
    <property type="protein sequence ID" value="PNH19664.1"/>
    <property type="molecule type" value="Genomic_DNA"/>
</dbReference>
<evidence type="ECO:0000313" key="1">
    <source>
        <dbReference type="EMBL" id="PNH19664.1"/>
    </source>
</evidence>
<dbReference type="RefSeq" id="WP_034574120.1">
    <property type="nucleotide sequence ID" value="NZ_NBZD01000001.1"/>
</dbReference>